<sequence length="118" mass="13290">MSWVFRFQTLSRHKPEENDSELTWHSSSSAGWRKQPMLGNIDLYLQQVKPPHPRFMPTVLAGIPQKPVLALGWENGEVVLYHTPSGDQTVLPAYGLHHAAEWATQQPLGNWGSGECCQ</sequence>
<dbReference type="Proteomes" id="UP001279410">
    <property type="component" value="Unassembled WGS sequence"/>
</dbReference>
<evidence type="ECO:0000313" key="2">
    <source>
        <dbReference type="Proteomes" id="UP001279410"/>
    </source>
</evidence>
<dbReference type="EMBL" id="BRZM01000030">
    <property type="protein sequence ID" value="GLD57484.1"/>
    <property type="molecule type" value="Genomic_DNA"/>
</dbReference>
<comment type="caution">
    <text evidence="1">The sequence shown here is derived from an EMBL/GenBank/DDBJ whole genome shotgun (WGS) entry which is preliminary data.</text>
</comment>
<gene>
    <name evidence="1" type="ORF">AKAME5_000970500</name>
</gene>
<protein>
    <submittedName>
        <fullName evidence="1">Intraflagellar transport protein 140 homolog</fullName>
    </submittedName>
</protein>
<proteinExistence type="predicted"/>
<organism evidence="1 2">
    <name type="scientific">Lates japonicus</name>
    <name type="common">Japanese lates</name>
    <dbReference type="NCBI Taxonomy" id="270547"/>
    <lineage>
        <taxon>Eukaryota</taxon>
        <taxon>Metazoa</taxon>
        <taxon>Chordata</taxon>
        <taxon>Craniata</taxon>
        <taxon>Vertebrata</taxon>
        <taxon>Euteleostomi</taxon>
        <taxon>Actinopterygii</taxon>
        <taxon>Neopterygii</taxon>
        <taxon>Teleostei</taxon>
        <taxon>Neoteleostei</taxon>
        <taxon>Acanthomorphata</taxon>
        <taxon>Carangaria</taxon>
        <taxon>Carangaria incertae sedis</taxon>
        <taxon>Centropomidae</taxon>
        <taxon>Lates</taxon>
    </lineage>
</organism>
<evidence type="ECO:0000313" key="1">
    <source>
        <dbReference type="EMBL" id="GLD57484.1"/>
    </source>
</evidence>
<keyword evidence="2" id="KW-1185">Reference proteome</keyword>
<name>A0AAD3MQB1_LATJO</name>
<dbReference type="AlphaFoldDB" id="A0AAD3MQB1"/>
<accession>A0AAD3MQB1</accession>
<reference evidence="1" key="1">
    <citation type="submission" date="2022-08" db="EMBL/GenBank/DDBJ databases">
        <title>Genome sequencing of akame (Lates japonicus).</title>
        <authorList>
            <person name="Hashiguchi Y."/>
            <person name="Takahashi H."/>
        </authorList>
    </citation>
    <scope>NUCLEOTIDE SEQUENCE</scope>
    <source>
        <strain evidence="1">Kochi</strain>
    </source>
</reference>